<comment type="caution">
    <text evidence="4">The sequence shown here is derived from an EMBL/GenBank/DDBJ whole genome shotgun (WGS) entry which is preliminary data.</text>
</comment>
<evidence type="ECO:0000313" key="5">
    <source>
        <dbReference type="Proteomes" id="UP000006265"/>
    </source>
</evidence>
<dbReference type="Gene3D" id="1.10.357.10">
    <property type="entry name" value="Tetracycline Repressor, domain 2"/>
    <property type="match status" value="1"/>
</dbReference>
<dbReference type="GO" id="GO:0003700">
    <property type="term" value="F:DNA-binding transcription factor activity"/>
    <property type="evidence" value="ECO:0007669"/>
    <property type="project" value="TreeGrafter"/>
</dbReference>
<evidence type="ECO:0000256" key="2">
    <source>
        <dbReference type="PROSITE-ProRule" id="PRU00335"/>
    </source>
</evidence>
<dbReference type="Proteomes" id="UP000006265">
    <property type="component" value="Unassembled WGS sequence"/>
</dbReference>
<dbReference type="AlphaFoldDB" id="K5B7F7"/>
<dbReference type="GO" id="GO:0000976">
    <property type="term" value="F:transcription cis-regulatory region binding"/>
    <property type="evidence" value="ECO:0007669"/>
    <property type="project" value="TreeGrafter"/>
</dbReference>
<reference evidence="4 5" key="1">
    <citation type="journal article" date="2012" name="J. Bacteriol.">
        <title>Genome sequence of Mycobacterium hassiacum DSM 44199, a rare source of heat-stable mycobacterial proteins.</title>
        <authorList>
            <person name="Tiago I."/>
            <person name="Maranha A."/>
            <person name="Mendes V."/>
            <person name="Alarico S."/>
            <person name="Moynihan P.J."/>
            <person name="Clarke A.J."/>
            <person name="Macedo-Ribeiro S."/>
            <person name="Pereira P.J."/>
            <person name="Empadinhas N."/>
        </authorList>
    </citation>
    <scope>NUCLEOTIDE SEQUENCE [LARGE SCALE GENOMIC DNA]</scope>
    <source>
        <strain evidence="5">DSM 44199 / CIP 105218 / JCM 12690 / 3849</strain>
    </source>
</reference>
<evidence type="ECO:0000259" key="3">
    <source>
        <dbReference type="PROSITE" id="PS50977"/>
    </source>
</evidence>
<dbReference type="InterPro" id="IPR050109">
    <property type="entry name" value="HTH-type_TetR-like_transc_reg"/>
</dbReference>
<dbReference type="EMBL" id="AMRA01000112">
    <property type="protein sequence ID" value="EKF21868.1"/>
    <property type="molecule type" value="Genomic_DNA"/>
</dbReference>
<gene>
    <name evidence="4" type="ORF">C731_4183</name>
</gene>
<dbReference type="PROSITE" id="PS50977">
    <property type="entry name" value="HTH_TETR_2"/>
    <property type="match status" value="1"/>
</dbReference>
<dbReference type="STRING" id="1122247.GCA_000379865_01267"/>
<evidence type="ECO:0000256" key="1">
    <source>
        <dbReference type="ARBA" id="ARBA00023125"/>
    </source>
</evidence>
<dbReference type="OrthoDB" id="3218408at2"/>
<dbReference type="PANTHER" id="PTHR30055:SF239">
    <property type="entry name" value="TRANSCRIPTIONAL REGULATORY PROTEIN"/>
    <property type="match status" value="1"/>
</dbReference>
<dbReference type="SUPFAM" id="SSF46689">
    <property type="entry name" value="Homeodomain-like"/>
    <property type="match status" value="1"/>
</dbReference>
<dbReference type="eggNOG" id="COG1309">
    <property type="taxonomic scope" value="Bacteria"/>
</dbReference>
<keyword evidence="1 2" id="KW-0238">DNA-binding</keyword>
<keyword evidence="5" id="KW-1185">Reference proteome</keyword>
<name>K5B7F7_MYCHD</name>
<evidence type="ECO:0000313" key="4">
    <source>
        <dbReference type="EMBL" id="EKF21868.1"/>
    </source>
</evidence>
<dbReference type="PATRIC" id="fig|1122247.3.peg.4013"/>
<dbReference type="InterPro" id="IPR001647">
    <property type="entry name" value="HTH_TetR"/>
</dbReference>
<sequence length="192" mass="21637">MTTVDRPVRGRRAGAPLTADDWVRAGLELLAEEGPDALRLGRLCERLAVTKGSFYWHFTDISAYRATLADAWAARRDQQRRRFAAQRGMDPVERLQALMAELVRPEHWPLERAMRAWAMTDEAVADAVRSSDERLLAEIRRAFVDHGFDEEDAMLRACLLCNAGLGLLHQPHGGTVAPAPVRARVLDILMRR</sequence>
<proteinExistence type="predicted"/>
<feature type="DNA-binding region" description="H-T-H motif" evidence="2">
    <location>
        <begin position="39"/>
        <end position="58"/>
    </location>
</feature>
<organism evidence="4 5">
    <name type="scientific">Mycolicibacterium hassiacum (strain DSM 44199 / CIP 105218 / JCM 12690 / 3849)</name>
    <name type="common">Mycobacterium hassiacum</name>
    <dbReference type="NCBI Taxonomy" id="1122247"/>
    <lineage>
        <taxon>Bacteria</taxon>
        <taxon>Bacillati</taxon>
        <taxon>Actinomycetota</taxon>
        <taxon>Actinomycetes</taxon>
        <taxon>Mycobacteriales</taxon>
        <taxon>Mycobacteriaceae</taxon>
        <taxon>Mycolicibacterium</taxon>
    </lineage>
</organism>
<dbReference type="PANTHER" id="PTHR30055">
    <property type="entry name" value="HTH-TYPE TRANSCRIPTIONAL REGULATOR RUTR"/>
    <property type="match status" value="1"/>
</dbReference>
<accession>K5B7F7</accession>
<dbReference type="InterPro" id="IPR009057">
    <property type="entry name" value="Homeodomain-like_sf"/>
</dbReference>
<protein>
    <submittedName>
        <fullName evidence="4">Bacterial regulatory s, tetR family protein</fullName>
    </submittedName>
</protein>
<dbReference type="Pfam" id="PF00440">
    <property type="entry name" value="TetR_N"/>
    <property type="match status" value="1"/>
</dbReference>
<feature type="domain" description="HTH tetR-type" evidence="3">
    <location>
        <begin position="16"/>
        <end position="76"/>
    </location>
</feature>